<sequence>MESGRPKQENLFLVHSKNQQICRSGYSGGSGSVSKLSGIEALNPTQDPIYCGTLPPVGVQTAKSALGPIQPPKRSEGIWLQDSRYGGGVAVEDIIDYIVEQLPPPLCPPGPMGWVQEEEMNSLHETEPIPTLGWLTVEPSLALETIHKILSLHLLNSNTSRSEVEALVHYYIKWFIEERELSLPYLPKVDRGLLCFWKP</sequence>
<reference evidence="1" key="2">
    <citation type="submission" date="2013-10" db="EMBL/GenBank/DDBJ databases">
        <authorList>
            <person name="Aslett M."/>
        </authorList>
    </citation>
    <scope>NUCLEOTIDE SEQUENCE [LARGE SCALE GENOMIC DNA]</scope>
    <source>
        <strain evidence="1">Houghton</strain>
    </source>
</reference>
<evidence type="ECO:0000313" key="1">
    <source>
        <dbReference type="EMBL" id="CDJ46247.1"/>
    </source>
</evidence>
<keyword evidence="2" id="KW-1185">Reference proteome</keyword>
<gene>
    <name evidence="1" type="ORF">EBH_0011430</name>
</gene>
<evidence type="ECO:0000313" key="2">
    <source>
        <dbReference type="Proteomes" id="UP000030750"/>
    </source>
</evidence>
<protein>
    <submittedName>
        <fullName evidence="1">Uncharacterized protein</fullName>
    </submittedName>
</protein>
<dbReference type="Proteomes" id="UP000030750">
    <property type="component" value="Unassembled WGS sequence"/>
</dbReference>
<dbReference type="OrthoDB" id="10418263at2759"/>
<reference evidence="1" key="1">
    <citation type="submission" date="2013-10" db="EMBL/GenBank/DDBJ databases">
        <title>Genomic analysis of the causative agents of coccidiosis in chickens.</title>
        <authorList>
            <person name="Reid A.J."/>
            <person name="Blake D."/>
            <person name="Billington K."/>
            <person name="Browne H."/>
            <person name="Dunn M."/>
            <person name="Hung S."/>
            <person name="Kawahara F."/>
            <person name="Miranda-Saavedra D."/>
            <person name="Mourier T."/>
            <person name="Nagra H."/>
            <person name="Otto T.D."/>
            <person name="Rawlings N."/>
            <person name="Sanchez A."/>
            <person name="Sanders M."/>
            <person name="Subramaniam C."/>
            <person name="Tay Y."/>
            <person name="Dear P."/>
            <person name="Doerig C."/>
            <person name="Gruber A."/>
            <person name="Parkinson J."/>
            <person name="Shirley M."/>
            <person name="Wan K.L."/>
            <person name="Berriman M."/>
            <person name="Tomley F."/>
            <person name="Pain A."/>
        </authorList>
    </citation>
    <scope>NUCLEOTIDE SEQUENCE [LARGE SCALE GENOMIC DNA]</scope>
    <source>
        <strain evidence="1">Houghton</strain>
    </source>
</reference>
<organism evidence="1 2">
    <name type="scientific">Eimeria brunetti</name>
    <dbReference type="NCBI Taxonomy" id="51314"/>
    <lineage>
        <taxon>Eukaryota</taxon>
        <taxon>Sar</taxon>
        <taxon>Alveolata</taxon>
        <taxon>Apicomplexa</taxon>
        <taxon>Conoidasida</taxon>
        <taxon>Coccidia</taxon>
        <taxon>Eucoccidiorida</taxon>
        <taxon>Eimeriorina</taxon>
        <taxon>Eimeriidae</taxon>
        <taxon>Eimeria</taxon>
    </lineage>
</organism>
<dbReference type="EMBL" id="HG710332">
    <property type="protein sequence ID" value="CDJ46247.1"/>
    <property type="molecule type" value="Genomic_DNA"/>
</dbReference>
<accession>U6L753</accession>
<proteinExistence type="predicted"/>
<dbReference type="AlphaFoldDB" id="U6L753"/>
<name>U6L753_9EIME</name>
<dbReference type="VEuPathDB" id="ToxoDB:EBH_0011430"/>